<reference evidence="2 3" key="1">
    <citation type="submission" date="2023-03" db="EMBL/GenBank/DDBJ databases">
        <title>High recombination rates correlate with genetic variation in Cardiocondyla obscurior ants.</title>
        <authorList>
            <person name="Errbii M."/>
        </authorList>
    </citation>
    <scope>NUCLEOTIDE SEQUENCE [LARGE SCALE GENOMIC DNA]</scope>
    <source>
        <strain evidence="2">Alpha-2009</strain>
        <tissue evidence="2">Whole body</tissue>
    </source>
</reference>
<sequence length="163" mass="18831">MHDRRQRRNIRFGQTTANFAASEIIFPEETPYHEKFIVRKLSEESLHESRVGNYPNKHNSAVRRNLTTDNLCTVYPIMRRCLRSKWTPRPVIRSDPNRYSRPSKDKTLSVPVASRDPFKEVRLGGDCKTTRSFQGPPLSSGISPRPYGAKLSMESYYDLSRGN</sequence>
<evidence type="ECO:0000313" key="2">
    <source>
        <dbReference type="EMBL" id="KAL0099904.1"/>
    </source>
</evidence>
<evidence type="ECO:0000256" key="1">
    <source>
        <dbReference type="SAM" id="MobiDB-lite"/>
    </source>
</evidence>
<protein>
    <submittedName>
        <fullName evidence="2">Uncharacterized protein</fullName>
    </submittedName>
</protein>
<proteinExistence type="predicted"/>
<feature type="region of interest" description="Disordered" evidence="1">
    <location>
        <begin position="126"/>
        <end position="148"/>
    </location>
</feature>
<comment type="caution">
    <text evidence="2">The sequence shown here is derived from an EMBL/GenBank/DDBJ whole genome shotgun (WGS) entry which is preliminary data.</text>
</comment>
<dbReference type="AlphaFoldDB" id="A0AAW2EC07"/>
<gene>
    <name evidence="2" type="ORF">PUN28_019974</name>
</gene>
<keyword evidence="3" id="KW-1185">Reference proteome</keyword>
<name>A0AAW2EC07_9HYME</name>
<dbReference type="EMBL" id="JADYXP020000027">
    <property type="protein sequence ID" value="KAL0099904.1"/>
    <property type="molecule type" value="Genomic_DNA"/>
</dbReference>
<accession>A0AAW2EC07</accession>
<evidence type="ECO:0000313" key="3">
    <source>
        <dbReference type="Proteomes" id="UP001430953"/>
    </source>
</evidence>
<organism evidence="2 3">
    <name type="scientific">Cardiocondyla obscurior</name>
    <dbReference type="NCBI Taxonomy" id="286306"/>
    <lineage>
        <taxon>Eukaryota</taxon>
        <taxon>Metazoa</taxon>
        <taxon>Ecdysozoa</taxon>
        <taxon>Arthropoda</taxon>
        <taxon>Hexapoda</taxon>
        <taxon>Insecta</taxon>
        <taxon>Pterygota</taxon>
        <taxon>Neoptera</taxon>
        <taxon>Endopterygota</taxon>
        <taxon>Hymenoptera</taxon>
        <taxon>Apocrita</taxon>
        <taxon>Aculeata</taxon>
        <taxon>Formicoidea</taxon>
        <taxon>Formicidae</taxon>
        <taxon>Myrmicinae</taxon>
        <taxon>Cardiocondyla</taxon>
    </lineage>
</organism>
<dbReference type="Proteomes" id="UP001430953">
    <property type="component" value="Unassembled WGS sequence"/>
</dbReference>